<protein>
    <recommendedName>
        <fullName evidence="4">Knottin scorpion toxin-like domain-containing protein</fullName>
    </recommendedName>
</protein>
<name>R0I9V5_9BRAS</name>
<evidence type="ECO:0000313" key="2">
    <source>
        <dbReference type="EMBL" id="EOA33323.1"/>
    </source>
</evidence>
<feature type="signal peptide" evidence="1">
    <location>
        <begin position="1"/>
        <end position="26"/>
    </location>
</feature>
<keyword evidence="3" id="KW-1185">Reference proteome</keyword>
<organism evidence="2 3">
    <name type="scientific">Capsella rubella</name>
    <dbReference type="NCBI Taxonomy" id="81985"/>
    <lineage>
        <taxon>Eukaryota</taxon>
        <taxon>Viridiplantae</taxon>
        <taxon>Streptophyta</taxon>
        <taxon>Embryophyta</taxon>
        <taxon>Tracheophyta</taxon>
        <taxon>Spermatophyta</taxon>
        <taxon>Magnoliopsida</taxon>
        <taxon>eudicotyledons</taxon>
        <taxon>Gunneridae</taxon>
        <taxon>Pentapetalae</taxon>
        <taxon>rosids</taxon>
        <taxon>malvids</taxon>
        <taxon>Brassicales</taxon>
        <taxon>Brassicaceae</taxon>
        <taxon>Camelineae</taxon>
        <taxon>Capsella</taxon>
    </lineage>
</organism>
<gene>
    <name evidence="2" type="ORF">CARUB_v10021969mg</name>
</gene>
<keyword evidence="1" id="KW-0732">Signal</keyword>
<dbReference type="OrthoDB" id="1020739at2759"/>
<dbReference type="Proteomes" id="UP000029121">
    <property type="component" value="Unassembled WGS sequence"/>
</dbReference>
<evidence type="ECO:0000256" key="1">
    <source>
        <dbReference type="SAM" id="SignalP"/>
    </source>
</evidence>
<sequence length="76" mass="8198">MASNKNSFILVLCLCVLLTSELGGEAKSMNPTGRKCPDPNGVDRKSECAIYCTTQGFMGGSCQGYKGHYMCECYEG</sequence>
<feature type="chain" id="PRO_5004342956" description="Knottin scorpion toxin-like domain-containing protein" evidence="1">
    <location>
        <begin position="27"/>
        <end position="76"/>
    </location>
</feature>
<dbReference type="KEGG" id="crb:17896020"/>
<evidence type="ECO:0000313" key="3">
    <source>
        <dbReference type="Proteomes" id="UP000029121"/>
    </source>
</evidence>
<dbReference type="EMBL" id="KB870806">
    <property type="protein sequence ID" value="EOA33323.1"/>
    <property type="molecule type" value="Genomic_DNA"/>
</dbReference>
<evidence type="ECO:0008006" key="4">
    <source>
        <dbReference type="Google" id="ProtNLM"/>
    </source>
</evidence>
<dbReference type="AlphaFoldDB" id="R0I9V5"/>
<accession>R0I9V5</accession>
<proteinExistence type="predicted"/>
<reference evidence="3" key="1">
    <citation type="journal article" date="2013" name="Nat. Genet.">
        <title>The Capsella rubella genome and the genomic consequences of rapid mating system evolution.</title>
        <authorList>
            <person name="Slotte T."/>
            <person name="Hazzouri K.M."/>
            <person name="Agren J.A."/>
            <person name="Koenig D."/>
            <person name="Maumus F."/>
            <person name="Guo Y.L."/>
            <person name="Steige K."/>
            <person name="Platts A.E."/>
            <person name="Escobar J.S."/>
            <person name="Newman L.K."/>
            <person name="Wang W."/>
            <person name="Mandakova T."/>
            <person name="Vello E."/>
            <person name="Smith L.M."/>
            <person name="Henz S.R."/>
            <person name="Steffen J."/>
            <person name="Takuno S."/>
            <person name="Brandvain Y."/>
            <person name="Coop G."/>
            <person name="Andolfatto P."/>
            <person name="Hu T.T."/>
            <person name="Blanchette M."/>
            <person name="Clark R.M."/>
            <person name="Quesneville H."/>
            <person name="Nordborg M."/>
            <person name="Gaut B.S."/>
            <person name="Lysak M.A."/>
            <person name="Jenkins J."/>
            <person name="Grimwood J."/>
            <person name="Chapman J."/>
            <person name="Prochnik S."/>
            <person name="Shu S."/>
            <person name="Rokhsar D."/>
            <person name="Schmutz J."/>
            <person name="Weigel D."/>
            <person name="Wright S.I."/>
        </authorList>
    </citation>
    <scope>NUCLEOTIDE SEQUENCE [LARGE SCALE GENOMIC DNA]</scope>
    <source>
        <strain evidence="3">cv. Monte Gargano</strain>
    </source>
</reference>